<feature type="compositionally biased region" description="Basic residues" evidence="1">
    <location>
        <begin position="175"/>
        <end position="184"/>
    </location>
</feature>
<reference evidence="2" key="1">
    <citation type="submission" date="2020-02" db="EMBL/GenBank/DDBJ databases">
        <authorList>
            <person name="Meier V. D."/>
        </authorList>
    </citation>
    <scope>NUCLEOTIDE SEQUENCE</scope>
    <source>
        <strain evidence="2">AVDCRST_MAG55</strain>
    </source>
</reference>
<name>A0A6J4Q7Z2_9ACTN</name>
<feature type="compositionally biased region" description="Basic and acidic residues" evidence="1">
    <location>
        <begin position="1"/>
        <end position="12"/>
    </location>
</feature>
<feature type="non-terminal residue" evidence="2">
    <location>
        <position position="214"/>
    </location>
</feature>
<dbReference type="EMBL" id="CADCUZ010000129">
    <property type="protein sequence ID" value="CAA9430808.1"/>
    <property type="molecule type" value="Genomic_DNA"/>
</dbReference>
<feature type="region of interest" description="Disordered" evidence="1">
    <location>
        <begin position="1"/>
        <end position="21"/>
    </location>
</feature>
<evidence type="ECO:0000256" key="1">
    <source>
        <dbReference type="SAM" id="MobiDB-lite"/>
    </source>
</evidence>
<feature type="region of interest" description="Disordered" evidence="1">
    <location>
        <begin position="155"/>
        <end position="204"/>
    </location>
</feature>
<protein>
    <submittedName>
        <fullName evidence="2">DNA-damage-inducible protein F</fullName>
    </submittedName>
</protein>
<gene>
    <name evidence="2" type="ORF">AVDCRST_MAG55-2645</name>
</gene>
<feature type="non-terminal residue" evidence="2">
    <location>
        <position position="1"/>
    </location>
</feature>
<feature type="compositionally biased region" description="Basic and acidic residues" evidence="1">
    <location>
        <begin position="185"/>
        <end position="194"/>
    </location>
</feature>
<proteinExistence type="predicted"/>
<dbReference type="AlphaFoldDB" id="A0A6J4Q7Z2"/>
<sequence length="214" mass="22993">VALAGARRDAARPDCATRGPCRRPDGWVGRDGWDGLLLPAHLGARGAVRHGRARGARFLARGRQPQDAASDTRRCQRGQRRPRGLVRLWLRGGPRGFGLGNRYRPGRHGCGLRPLAVACPGRLAPPELDDDAAPAARGRGHRGAHGGALALFCARERGRRPDRGSPAGGSPGRLRPLRLFRPRPRRDSHIRPDPGRTVPRCGGLTGAYAAAGRM</sequence>
<accession>A0A6J4Q7Z2</accession>
<organism evidence="2">
    <name type="scientific">uncultured Rubrobacteraceae bacterium</name>
    <dbReference type="NCBI Taxonomy" id="349277"/>
    <lineage>
        <taxon>Bacteria</taxon>
        <taxon>Bacillati</taxon>
        <taxon>Actinomycetota</taxon>
        <taxon>Rubrobacteria</taxon>
        <taxon>Rubrobacterales</taxon>
        <taxon>Rubrobacteraceae</taxon>
        <taxon>environmental samples</taxon>
    </lineage>
</organism>
<evidence type="ECO:0000313" key="2">
    <source>
        <dbReference type="EMBL" id="CAA9430808.1"/>
    </source>
</evidence>
<feature type="region of interest" description="Disordered" evidence="1">
    <location>
        <begin position="60"/>
        <end position="79"/>
    </location>
</feature>